<keyword evidence="8" id="KW-0966">Cell projection</keyword>
<evidence type="ECO:0000256" key="2">
    <source>
        <dbReference type="ARBA" id="ARBA00009677"/>
    </source>
</evidence>
<evidence type="ECO:0000256" key="6">
    <source>
        <dbReference type="PIRNR" id="PIRNR002889"/>
    </source>
</evidence>
<keyword evidence="4 6" id="KW-0975">Bacterial flagellum</keyword>
<evidence type="ECO:0000259" key="7">
    <source>
        <dbReference type="Pfam" id="PF00460"/>
    </source>
</evidence>
<gene>
    <name evidence="8" type="primary">flgB</name>
    <name evidence="8" type="ORF">GCM10011487_67810</name>
</gene>
<comment type="subunit">
    <text evidence="6">The basal body constitutes a major portion of the flagellar organelle and consists of a number of rings mounted on a central rod.</text>
</comment>
<dbReference type="NCBIfam" id="TIGR01396">
    <property type="entry name" value="FlgB"/>
    <property type="match status" value="1"/>
</dbReference>
<evidence type="ECO:0000313" key="9">
    <source>
        <dbReference type="Proteomes" id="UP000445000"/>
    </source>
</evidence>
<dbReference type="GO" id="GO:0030694">
    <property type="term" value="C:bacterial-type flagellum basal body, rod"/>
    <property type="evidence" value="ECO:0007669"/>
    <property type="project" value="InterPro"/>
</dbReference>
<comment type="similarity">
    <text evidence="2 6">Belongs to the flagella basal body rod proteins family.</text>
</comment>
<dbReference type="InterPro" id="IPR019776">
    <property type="entry name" value="Flagellar_basal_body_rod_CS"/>
</dbReference>
<evidence type="ECO:0000256" key="3">
    <source>
        <dbReference type="ARBA" id="ARBA00014376"/>
    </source>
</evidence>
<dbReference type="Pfam" id="PF00460">
    <property type="entry name" value="Flg_bb_rod"/>
    <property type="match status" value="1"/>
</dbReference>
<protein>
    <recommendedName>
        <fullName evidence="3 6">Flagellar basal body rod protein FlgB</fullName>
    </recommendedName>
</protein>
<dbReference type="EMBL" id="BLJN01000010">
    <property type="protein sequence ID" value="GFE84781.1"/>
    <property type="molecule type" value="Genomic_DNA"/>
</dbReference>
<name>A0A829YP82_9GAMM</name>
<dbReference type="GO" id="GO:0071978">
    <property type="term" value="P:bacterial-type flagellum-dependent swarming motility"/>
    <property type="evidence" value="ECO:0007669"/>
    <property type="project" value="TreeGrafter"/>
</dbReference>
<dbReference type="PANTHER" id="PTHR30435">
    <property type="entry name" value="FLAGELLAR PROTEIN"/>
    <property type="match status" value="1"/>
</dbReference>
<accession>A0A829YP82</accession>
<comment type="subcellular location">
    <subcellularLocation>
        <location evidence="1 6">Bacterial flagellum basal body</location>
    </subcellularLocation>
</comment>
<keyword evidence="9" id="KW-1185">Reference proteome</keyword>
<comment type="caution">
    <text evidence="8">The sequence shown here is derived from an EMBL/GenBank/DDBJ whole genome shotgun (WGS) entry which is preliminary data.</text>
</comment>
<dbReference type="RefSeq" id="WP_161816362.1">
    <property type="nucleotide sequence ID" value="NZ_BLJN01000010.1"/>
</dbReference>
<proteinExistence type="inferred from homology"/>
<dbReference type="InterPro" id="IPR001444">
    <property type="entry name" value="Flag_bb_rod_N"/>
</dbReference>
<dbReference type="InterPro" id="IPR006300">
    <property type="entry name" value="FlgB"/>
</dbReference>
<reference evidence="9" key="1">
    <citation type="submission" date="2020-01" db="EMBL/GenBank/DDBJ databases">
        <title>'Steroidobacter agaridevorans' sp. nov., agar-degrading bacteria isolated from rhizosphere soils.</title>
        <authorList>
            <person name="Ikenaga M."/>
            <person name="Kataoka M."/>
            <person name="Murouchi A."/>
            <person name="Katsuragi S."/>
            <person name="Sakai M."/>
        </authorList>
    </citation>
    <scope>NUCLEOTIDE SEQUENCE [LARGE SCALE GENOMIC DNA]</scope>
    <source>
        <strain evidence="9">YU21-B</strain>
    </source>
</reference>
<evidence type="ECO:0000313" key="8">
    <source>
        <dbReference type="EMBL" id="GFE84781.1"/>
    </source>
</evidence>
<keyword evidence="8" id="KW-0969">Cilium</keyword>
<comment type="function">
    <text evidence="5 6">Structural component of flagellum, the bacterial motility apparatus. Part of the rod structure of flagellar basal body.</text>
</comment>
<keyword evidence="8" id="KW-0282">Flagellum</keyword>
<dbReference type="PANTHER" id="PTHR30435:SF12">
    <property type="entry name" value="FLAGELLAR BASAL BODY ROD PROTEIN FLGB"/>
    <property type="match status" value="1"/>
</dbReference>
<sequence length="135" mass="14400">MTSAIDKHLGVHAQALTLRSQRTELLAANLANADTPGYRARDIDFKSALAQASGNAQQGVHLQTTNAGHIGPKMVNGAPAPELKYRTPLAPSLDGNTVDAQLEQAAFAENTVRYQATLQFLNSKFRGLMTAITGQ</sequence>
<evidence type="ECO:0000256" key="1">
    <source>
        <dbReference type="ARBA" id="ARBA00004117"/>
    </source>
</evidence>
<organism evidence="8 9">
    <name type="scientific">Steroidobacter agaridevorans</name>
    <dbReference type="NCBI Taxonomy" id="2695856"/>
    <lineage>
        <taxon>Bacteria</taxon>
        <taxon>Pseudomonadati</taxon>
        <taxon>Pseudomonadota</taxon>
        <taxon>Gammaproteobacteria</taxon>
        <taxon>Steroidobacterales</taxon>
        <taxon>Steroidobacteraceae</taxon>
        <taxon>Steroidobacter</taxon>
    </lineage>
</organism>
<evidence type="ECO:0000256" key="4">
    <source>
        <dbReference type="ARBA" id="ARBA00023143"/>
    </source>
</evidence>
<dbReference type="PROSITE" id="PS00588">
    <property type="entry name" value="FLAGELLA_BB_ROD"/>
    <property type="match status" value="1"/>
</dbReference>
<dbReference type="PIRSF" id="PIRSF002889">
    <property type="entry name" value="Rod_FlgB"/>
    <property type="match status" value="1"/>
</dbReference>
<feature type="domain" description="Flagellar basal body rod protein N-terminal" evidence="7">
    <location>
        <begin position="11"/>
        <end position="39"/>
    </location>
</feature>
<dbReference type="Proteomes" id="UP000445000">
    <property type="component" value="Unassembled WGS sequence"/>
</dbReference>
<dbReference type="AlphaFoldDB" id="A0A829YP82"/>
<evidence type="ECO:0000256" key="5">
    <source>
        <dbReference type="ARBA" id="ARBA00024934"/>
    </source>
</evidence>